<reference evidence="2 3" key="1">
    <citation type="submission" date="2022-11" db="EMBL/GenBank/DDBJ databases">
        <title>Desulfobotulus tamanensis H1 sp. nov. - anaerobic, alkaliphilic, sulphate reducing bacterium isolated from terrestrial mud volcano.</title>
        <authorList>
            <person name="Frolova A."/>
            <person name="Merkel A.Y."/>
            <person name="Slobodkin A.I."/>
        </authorList>
    </citation>
    <scope>NUCLEOTIDE SEQUENCE [LARGE SCALE GENOMIC DNA]</scope>
    <source>
        <strain evidence="2 3">H1</strain>
    </source>
</reference>
<gene>
    <name evidence="2" type="ORF">OOT00_15935</name>
</gene>
<name>A0ABT3NDC0_9BACT</name>
<sequence>MKIIFDKQEFLVMFLWALVGFVSWFLHLNILRFIYFPDIYLFAKDFFGFVFSDKIILYASMHFFEAVSIFITALVLGVFFQLNVFHLLIFFIANRAFPFFFMIDELIFHLLQNSGYFIEFIKHCLSLLLVYFFLFVFAWLSCLSGRRIGALMFNRNSY</sequence>
<keyword evidence="1" id="KW-0472">Membrane</keyword>
<accession>A0ABT3NDC0</accession>
<dbReference type="Proteomes" id="UP001209681">
    <property type="component" value="Unassembled WGS sequence"/>
</dbReference>
<protein>
    <submittedName>
        <fullName evidence="2">Uncharacterized protein</fullName>
    </submittedName>
</protein>
<feature type="transmembrane region" description="Helical" evidence="1">
    <location>
        <begin position="120"/>
        <end position="143"/>
    </location>
</feature>
<evidence type="ECO:0000313" key="2">
    <source>
        <dbReference type="EMBL" id="MCW7755466.1"/>
    </source>
</evidence>
<evidence type="ECO:0000313" key="3">
    <source>
        <dbReference type="Proteomes" id="UP001209681"/>
    </source>
</evidence>
<proteinExistence type="predicted"/>
<feature type="transmembrane region" description="Helical" evidence="1">
    <location>
        <begin position="12"/>
        <end position="35"/>
    </location>
</feature>
<dbReference type="EMBL" id="JAPFPW010000058">
    <property type="protein sequence ID" value="MCW7755466.1"/>
    <property type="molecule type" value="Genomic_DNA"/>
</dbReference>
<keyword evidence="1" id="KW-0812">Transmembrane</keyword>
<dbReference type="RefSeq" id="WP_265426413.1">
    <property type="nucleotide sequence ID" value="NZ_JAPFPW010000058.1"/>
</dbReference>
<evidence type="ECO:0000256" key="1">
    <source>
        <dbReference type="SAM" id="Phobius"/>
    </source>
</evidence>
<feature type="transmembrane region" description="Helical" evidence="1">
    <location>
        <begin position="87"/>
        <end position="108"/>
    </location>
</feature>
<comment type="caution">
    <text evidence="2">The sequence shown here is derived from an EMBL/GenBank/DDBJ whole genome shotgun (WGS) entry which is preliminary data.</text>
</comment>
<organism evidence="2 3">
    <name type="scientific">Desulfobotulus pelophilus</name>
    <dbReference type="NCBI Taxonomy" id="2823377"/>
    <lineage>
        <taxon>Bacteria</taxon>
        <taxon>Pseudomonadati</taxon>
        <taxon>Thermodesulfobacteriota</taxon>
        <taxon>Desulfobacteria</taxon>
        <taxon>Desulfobacterales</taxon>
        <taxon>Desulfobacteraceae</taxon>
        <taxon>Desulfobotulus</taxon>
    </lineage>
</organism>
<feature type="transmembrane region" description="Helical" evidence="1">
    <location>
        <begin position="55"/>
        <end position="80"/>
    </location>
</feature>
<keyword evidence="1" id="KW-1133">Transmembrane helix</keyword>
<keyword evidence="3" id="KW-1185">Reference proteome</keyword>